<dbReference type="PANTHER" id="PTHR30558">
    <property type="entry name" value="EXBD MEMBRANE COMPONENT OF PMF-DRIVEN MACROMOLECULE IMPORT SYSTEM"/>
    <property type="match status" value="1"/>
</dbReference>
<name>A0ABQ3HWZ8_9SPHI</name>
<protein>
    <submittedName>
        <fullName evidence="8">Biopolymer transport ExbD protein</fullName>
    </submittedName>
</protein>
<comment type="caution">
    <text evidence="8">The sequence shown here is derived from an EMBL/GenBank/DDBJ whole genome shotgun (WGS) entry which is preliminary data.</text>
</comment>
<dbReference type="EMBL" id="BNAF01000003">
    <property type="protein sequence ID" value="GHE29151.1"/>
    <property type="molecule type" value="Genomic_DNA"/>
</dbReference>
<keyword evidence="9" id="KW-1185">Reference proteome</keyword>
<dbReference type="Proteomes" id="UP000620550">
    <property type="component" value="Unassembled WGS sequence"/>
</dbReference>
<evidence type="ECO:0000313" key="8">
    <source>
        <dbReference type="EMBL" id="GHE29151.1"/>
    </source>
</evidence>
<gene>
    <name evidence="8" type="primary">exbD2</name>
    <name evidence="8" type="ORF">GCM10017764_09800</name>
</gene>
<dbReference type="Pfam" id="PF02472">
    <property type="entry name" value="ExbD"/>
    <property type="match status" value="1"/>
</dbReference>
<sequence length="217" mass="24274">MIGDLCFDEFPHNPVILSLWKNTENIINSLINRCFTFNDTMMAELTNNNSSSGKNQRRSIRNRPMPKVDLTAMVDLAFLLITFFMLTTSLQTPHRLDVAMPDKTGPLSTPILLSEDRTLNILLAANNELVYYRGASELPKSVPQRVGYGKLGLGQLLVQLRDQVKQATGGQDLIVLIKPSEEAVTKNVVDVLDAVQQAAIKRYMIAKLDANEQTMLR</sequence>
<reference evidence="9" key="1">
    <citation type="journal article" date="2019" name="Int. J. Syst. Evol. Microbiol.">
        <title>The Global Catalogue of Microorganisms (GCM) 10K type strain sequencing project: providing services to taxonomists for standard genome sequencing and annotation.</title>
        <authorList>
            <consortium name="The Broad Institute Genomics Platform"/>
            <consortium name="The Broad Institute Genome Sequencing Center for Infectious Disease"/>
            <person name="Wu L."/>
            <person name="Ma J."/>
        </authorList>
    </citation>
    <scope>NUCLEOTIDE SEQUENCE [LARGE SCALE GENOMIC DNA]</scope>
    <source>
        <strain evidence="9">CGMCC 1.12966</strain>
    </source>
</reference>
<dbReference type="InterPro" id="IPR003400">
    <property type="entry name" value="ExbD"/>
</dbReference>
<keyword evidence="3" id="KW-1003">Cell membrane</keyword>
<evidence type="ECO:0000313" key="9">
    <source>
        <dbReference type="Proteomes" id="UP000620550"/>
    </source>
</evidence>
<keyword evidence="4 7" id="KW-0812">Transmembrane</keyword>
<keyword evidence="5" id="KW-1133">Transmembrane helix</keyword>
<evidence type="ECO:0000256" key="6">
    <source>
        <dbReference type="ARBA" id="ARBA00023136"/>
    </source>
</evidence>
<proteinExistence type="inferred from homology"/>
<keyword evidence="7" id="KW-0813">Transport</keyword>
<dbReference type="PANTHER" id="PTHR30558:SF3">
    <property type="entry name" value="BIOPOLYMER TRANSPORT PROTEIN EXBD-RELATED"/>
    <property type="match status" value="1"/>
</dbReference>
<evidence type="ECO:0000256" key="5">
    <source>
        <dbReference type="ARBA" id="ARBA00022989"/>
    </source>
</evidence>
<evidence type="ECO:0000256" key="1">
    <source>
        <dbReference type="ARBA" id="ARBA00004162"/>
    </source>
</evidence>
<evidence type="ECO:0000256" key="7">
    <source>
        <dbReference type="RuleBase" id="RU003879"/>
    </source>
</evidence>
<evidence type="ECO:0000256" key="2">
    <source>
        <dbReference type="ARBA" id="ARBA00005811"/>
    </source>
</evidence>
<comment type="subcellular location">
    <subcellularLocation>
        <location evidence="1">Cell membrane</location>
        <topology evidence="1">Single-pass membrane protein</topology>
    </subcellularLocation>
    <subcellularLocation>
        <location evidence="7">Cell membrane</location>
        <topology evidence="7">Single-pass type II membrane protein</topology>
    </subcellularLocation>
</comment>
<keyword evidence="6" id="KW-0472">Membrane</keyword>
<organism evidence="8 9">
    <name type="scientific">Sphingobacterium griseoflavum</name>
    <dbReference type="NCBI Taxonomy" id="1474952"/>
    <lineage>
        <taxon>Bacteria</taxon>
        <taxon>Pseudomonadati</taxon>
        <taxon>Bacteroidota</taxon>
        <taxon>Sphingobacteriia</taxon>
        <taxon>Sphingobacteriales</taxon>
        <taxon>Sphingobacteriaceae</taxon>
        <taxon>Sphingobacterium</taxon>
    </lineage>
</organism>
<evidence type="ECO:0000256" key="4">
    <source>
        <dbReference type="ARBA" id="ARBA00022692"/>
    </source>
</evidence>
<evidence type="ECO:0000256" key="3">
    <source>
        <dbReference type="ARBA" id="ARBA00022475"/>
    </source>
</evidence>
<comment type="similarity">
    <text evidence="2 7">Belongs to the ExbD/TolR family.</text>
</comment>
<keyword evidence="7" id="KW-0653">Protein transport</keyword>
<accession>A0ABQ3HWZ8</accession>